<organism evidence="1 2">
    <name type="scientific">Gossypium arboreum</name>
    <name type="common">Tree cotton</name>
    <name type="synonym">Gossypium nanking</name>
    <dbReference type="NCBI Taxonomy" id="29729"/>
    <lineage>
        <taxon>Eukaryota</taxon>
        <taxon>Viridiplantae</taxon>
        <taxon>Streptophyta</taxon>
        <taxon>Embryophyta</taxon>
        <taxon>Tracheophyta</taxon>
        <taxon>Spermatophyta</taxon>
        <taxon>Magnoliopsida</taxon>
        <taxon>eudicotyledons</taxon>
        <taxon>Gunneridae</taxon>
        <taxon>Pentapetalae</taxon>
        <taxon>rosids</taxon>
        <taxon>malvids</taxon>
        <taxon>Malvales</taxon>
        <taxon>Malvaceae</taxon>
        <taxon>Malvoideae</taxon>
        <taxon>Gossypium</taxon>
    </lineage>
</organism>
<accession>A0A0B0MK36</accession>
<dbReference type="EMBL" id="JRRC01173934">
    <property type="protein sequence ID" value="KHG01155.1"/>
    <property type="molecule type" value="Genomic_DNA"/>
</dbReference>
<evidence type="ECO:0000313" key="2">
    <source>
        <dbReference type="Proteomes" id="UP000032142"/>
    </source>
</evidence>
<reference evidence="2" key="1">
    <citation type="submission" date="2014-09" db="EMBL/GenBank/DDBJ databases">
        <authorList>
            <person name="Mudge J."/>
            <person name="Ramaraj T."/>
            <person name="Lindquist I.E."/>
            <person name="Bharti A.K."/>
            <person name="Sundararajan A."/>
            <person name="Cameron C.T."/>
            <person name="Woodward J.E."/>
            <person name="May G.D."/>
            <person name="Brubaker C."/>
            <person name="Broadhvest J."/>
            <person name="Wilkins T.A."/>
        </authorList>
    </citation>
    <scope>NUCLEOTIDE SEQUENCE</scope>
    <source>
        <strain evidence="2">cv. AKA8401</strain>
    </source>
</reference>
<comment type="caution">
    <text evidence="1">The sequence shown here is derived from an EMBL/GenBank/DDBJ whole genome shotgun (WGS) entry which is preliminary data.</text>
</comment>
<gene>
    <name evidence="1" type="ORF">F383_21059</name>
</gene>
<evidence type="ECO:0000313" key="1">
    <source>
        <dbReference type="EMBL" id="KHG01155.1"/>
    </source>
</evidence>
<name>A0A0B0MK36_GOSAR</name>
<dbReference type="AlphaFoldDB" id="A0A0B0MK36"/>
<dbReference type="Proteomes" id="UP000032142">
    <property type="component" value="Unassembled WGS sequence"/>
</dbReference>
<protein>
    <submittedName>
        <fullName evidence="1">Uncharacterized protein</fullName>
    </submittedName>
</protein>
<proteinExistence type="predicted"/>
<keyword evidence="2" id="KW-1185">Reference proteome</keyword>
<sequence>MALCHQASSGIGDCRRSNHTINLIFWVPMISIF</sequence>